<comment type="caution">
    <text evidence="9">The sequence shown here is derived from an EMBL/GenBank/DDBJ whole genome shotgun (WGS) entry which is preliminary data.</text>
</comment>
<dbReference type="Proteomes" id="UP000760480">
    <property type="component" value="Unassembled WGS sequence"/>
</dbReference>
<dbReference type="InterPro" id="IPR020667">
    <property type="entry name" value="DNA_mismatch_repair_MutL"/>
</dbReference>
<dbReference type="CDD" id="cd16926">
    <property type="entry name" value="HATPase_MutL-MLH-PMS-like"/>
    <property type="match status" value="1"/>
</dbReference>
<feature type="region of interest" description="Disordered" evidence="6">
    <location>
        <begin position="382"/>
        <end position="401"/>
    </location>
</feature>
<evidence type="ECO:0000256" key="6">
    <source>
        <dbReference type="SAM" id="MobiDB-lite"/>
    </source>
</evidence>
<dbReference type="InterPro" id="IPR002099">
    <property type="entry name" value="MutL/Mlh/PMS"/>
</dbReference>
<sequence>MRRLPPQLVSQIAAGEVVERPAAVVKELLENSLDAGATRITIEVEQGGVRLIRVRDDGGGIAPAQLALALARHATSKIASFEDLQQVVSLGFRGEALPSIASVSRLTLTSRVAGQDSGWRMGGDGGDVFSEPVPAPHPLGTTVEARELFFNVPARRKFLRGERTEFGHIEEGVRRLALSRFAVGFHLWHNQRAVLRLEPALDREAGARRLAELCGREFGAASVWVDRGETGLRLTGWLGLPAVSRAQPDLQYFFVNGRPVRDRIMAHAVRQAYRDILYQDRQPAVVLYLDIDPDRVDVNAHPAKHEVRFRDSSLVHEFIRRAVQATLAEIRPGTAPRPIVQAGERWRPAGGSGGGPVSAERWELRQPGLPLRVDEQMAVYGRMHSSSGPEPAPADPAPVADAERPPLGYALGQLHGCYVLAENADGLVVVDMHAAHERILYERLKRLQAENALKTQTLLVPVTLTVGPRERQLVEEHGALFAQSGLEVAILGPETLAVRQVPVLLVDTDIAGMVRDMLADLAVHETSDRLEDANQALLASLACHGAIRANRPLNLLEMNALLRDMERTDRGGQCNHGRPTWTQLTLDELDRLFRRGR</sequence>
<proteinExistence type="inferred from homology"/>
<dbReference type="InterPro" id="IPR042120">
    <property type="entry name" value="MutL_C_dimsub"/>
</dbReference>
<feature type="domain" description="MutL C-terminal dimerisation" evidence="7">
    <location>
        <begin position="410"/>
        <end position="553"/>
    </location>
</feature>
<dbReference type="PANTHER" id="PTHR10073">
    <property type="entry name" value="DNA MISMATCH REPAIR PROTEIN MLH, PMS, MUTL"/>
    <property type="match status" value="1"/>
</dbReference>
<dbReference type="SMART" id="SM00853">
    <property type="entry name" value="MutL_C"/>
    <property type="match status" value="1"/>
</dbReference>
<dbReference type="GO" id="GO:0004519">
    <property type="term" value="F:endonuclease activity"/>
    <property type="evidence" value="ECO:0007669"/>
    <property type="project" value="UniProtKB-KW"/>
</dbReference>
<dbReference type="InterPro" id="IPR014762">
    <property type="entry name" value="DNA_mismatch_repair_CS"/>
</dbReference>
<evidence type="ECO:0000313" key="10">
    <source>
        <dbReference type="Proteomes" id="UP000760480"/>
    </source>
</evidence>
<dbReference type="InterPro" id="IPR036890">
    <property type="entry name" value="HATPase_C_sf"/>
</dbReference>
<dbReference type="SUPFAM" id="SSF54211">
    <property type="entry name" value="Ribosomal protein S5 domain 2-like"/>
    <property type="match status" value="1"/>
</dbReference>
<evidence type="ECO:0000256" key="4">
    <source>
        <dbReference type="ARBA" id="ARBA00023204"/>
    </source>
</evidence>
<feature type="domain" description="DNA mismatch repair protein S5" evidence="8">
    <location>
        <begin position="210"/>
        <end position="328"/>
    </location>
</feature>
<keyword evidence="9" id="KW-0378">Hydrolase</keyword>
<dbReference type="Pfam" id="PF13589">
    <property type="entry name" value="HATPase_c_3"/>
    <property type="match status" value="1"/>
</dbReference>
<evidence type="ECO:0000256" key="1">
    <source>
        <dbReference type="ARBA" id="ARBA00006082"/>
    </source>
</evidence>
<name>A0ABX1TLC6_9GAMM</name>
<gene>
    <name evidence="5 9" type="primary">mutL</name>
    <name evidence="9" type="ORF">E4P82_08545</name>
</gene>
<dbReference type="Gene3D" id="3.30.565.10">
    <property type="entry name" value="Histidine kinase-like ATPase, C-terminal domain"/>
    <property type="match status" value="1"/>
</dbReference>
<comment type="similarity">
    <text evidence="1 5">Belongs to the DNA mismatch repair MutL/HexB family.</text>
</comment>
<evidence type="ECO:0000256" key="5">
    <source>
        <dbReference type="HAMAP-Rule" id="MF_00149"/>
    </source>
</evidence>
<dbReference type="Gene3D" id="3.30.1540.20">
    <property type="entry name" value="MutL, C-terminal domain, dimerisation subdomain"/>
    <property type="match status" value="1"/>
</dbReference>
<dbReference type="HAMAP" id="MF_00149">
    <property type="entry name" value="DNA_mis_repair"/>
    <property type="match status" value="1"/>
</dbReference>
<dbReference type="InterPro" id="IPR037198">
    <property type="entry name" value="MutL_C_sf"/>
</dbReference>
<dbReference type="Gene3D" id="3.30.1370.100">
    <property type="entry name" value="MutL, C-terminal domain, regulatory subdomain"/>
    <property type="match status" value="1"/>
</dbReference>
<dbReference type="SUPFAM" id="SSF55874">
    <property type="entry name" value="ATPase domain of HSP90 chaperone/DNA topoisomerase II/histidine kinase"/>
    <property type="match status" value="1"/>
</dbReference>
<evidence type="ECO:0000259" key="7">
    <source>
        <dbReference type="SMART" id="SM00853"/>
    </source>
</evidence>
<dbReference type="SUPFAM" id="SSF118116">
    <property type="entry name" value="DNA mismatch repair protein MutL"/>
    <property type="match status" value="1"/>
</dbReference>
<dbReference type="Gene3D" id="3.30.230.10">
    <property type="match status" value="1"/>
</dbReference>
<accession>A0ABX1TLC6</accession>
<dbReference type="InterPro" id="IPR020568">
    <property type="entry name" value="Ribosomal_Su5_D2-typ_SF"/>
</dbReference>
<dbReference type="NCBIfam" id="TIGR00585">
    <property type="entry name" value="mutl"/>
    <property type="match status" value="1"/>
</dbReference>
<comment type="function">
    <text evidence="5">This protein is involved in the repair of mismatches in DNA. It is required for dam-dependent methyl-directed DNA mismatch repair. May act as a 'molecular matchmaker', a protein that promotes the formation of a stable complex between two or more DNA-binding proteins in an ATP-dependent manner without itself being part of a final effector complex.</text>
</comment>
<evidence type="ECO:0000313" key="9">
    <source>
        <dbReference type="EMBL" id="NMQ19235.1"/>
    </source>
</evidence>
<keyword evidence="4 5" id="KW-0234">DNA repair</keyword>
<dbReference type="PANTHER" id="PTHR10073:SF12">
    <property type="entry name" value="DNA MISMATCH REPAIR PROTEIN MLH1"/>
    <property type="match status" value="1"/>
</dbReference>
<dbReference type="Pfam" id="PF01119">
    <property type="entry name" value="DNA_mis_repair"/>
    <property type="match status" value="1"/>
</dbReference>
<dbReference type="InterPro" id="IPR013507">
    <property type="entry name" value="DNA_mismatch_S5_2-like"/>
</dbReference>
<dbReference type="CDD" id="cd03482">
    <property type="entry name" value="MutL_Trans_MutL"/>
    <property type="match status" value="1"/>
</dbReference>
<dbReference type="EMBL" id="SPMZ01000023">
    <property type="protein sequence ID" value="NMQ19235.1"/>
    <property type="molecule type" value="Genomic_DNA"/>
</dbReference>
<evidence type="ECO:0000256" key="2">
    <source>
        <dbReference type="ARBA" id="ARBA00021975"/>
    </source>
</evidence>
<evidence type="ECO:0000259" key="8">
    <source>
        <dbReference type="SMART" id="SM01340"/>
    </source>
</evidence>
<evidence type="ECO:0000256" key="3">
    <source>
        <dbReference type="ARBA" id="ARBA00022763"/>
    </source>
</evidence>
<keyword evidence="9" id="KW-0540">Nuclease</keyword>
<dbReference type="PROSITE" id="PS00058">
    <property type="entry name" value="DNA_MISMATCH_REPAIR_1"/>
    <property type="match status" value="1"/>
</dbReference>
<dbReference type="InterPro" id="IPR038973">
    <property type="entry name" value="MutL/Mlh/Pms-like"/>
</dbReference>
<protein>
    <recommendedName>
        <fullName evidence="2 5">DNA mismatch repair protein MutL</fullName>
    </recommendedName>
</protein>
<organism evidence="9 10">
    <name type="scientific">Candidatus Competibacter phosphatis</name>
    <dbReference type="NCBI Taxonomy" id="221280"/>
    <lineage>
        <taxon>Bacteria</taxon>
        <taxon>Pseudomonadati</taxon>
        <taxon>Pseudomonadota</taxon>
        <taxon>Gammaproteobacteria</taxon>
        <taxon>Candidatus Competibacteraceae</taxon>
        <taxon>Candidatus Competibacter</taxon>
    </lineage>
</organism>
<dbReference type="InterPro" id="IPR014721">
    <property type="entry name" value="Ribsml_uS5_D2-typ_fold_subgr"/>
</dbReference>
<reference evidence="9 10" key="1">
    <citation type="submission" date="2019-03" db="EMBL/GenBank/DDBJ databases">
        <title>Metabolic reconstructions from genomes of highly enriched 'Candidatus Accumulibacter' and 'Candidatus Competibacter' bioreactor populations.</title>
        <authorList>
            <person name="Annavajhala M.K."/>
            <person name="Welles L."/>
            <person name="Abbas B."/>
            <person name="Sorokin D."/>
            <person name="Park H."/>
            <person name="Van Loosdrecht M."/>
            <person name="Chandran K."/>
        </authorList>
    </citation>
    <scope>NUCLEOTIDE SEQUENCE [LARGE SCALE GENOMIC DNA]</scope>
    <source>
        <strain evidence="9 10">SBR_G</strain>
    </source>
</reference>
<dbReference type="InterPro" id="IPR014790">
    <property type="entry name" value="MutL_C"/>
</dbReference>
<keyword evidence="9" id="KW-0255">Endonuclease</keyword>
<dbReference type="InterPro" id="IPR042121">
    <property type="entry name" value="MutL_C_regsub"/>
</dbReference>
<keyword evidence="3 5" id="KW-0227">DNA damage</keyword>
<dbReference type="SMART" id="SM01340">
    <property type="entry name" value="DNA_mis_repair"/>
    <property type="match status" value="1"/>
</dbReference>
<keyword evidence="10" id="KW-1185">Reference proteome</keyword>
<dbReference type="Pfam" id="PF08676">
    <property type="entry name" value="MutL_C"/>
    <property type="match status" value="1"/>
</dbReference>